<dbReference type="GO" id="GO:0005886">
    <property type="term" value="C:plasma membrane"/>
    <property type="evidence" value="ECO:0007669"/>
    <property type="project" value="UniProtKB-SubCell"/>
</dbReference>
<feature type="transmembrane region" description="Helical" evidence="10">
    <location>
        <begin position="387"/>
        <end position="410"/>
    </location>
</feature>
<keyword evidence="2 10" id="KW-0813">Transport</keyword>
<feature type="transmembrane region" description="Helical" evidence="10">
    <location>
        <begin position="155"/>
        <end position="175"/>
    </location>
</feature>
<gene>
    <name evidence="12" type="ORF">FPL22_07685</name>
</gene>
<keyword evidence="5 10" id="KW-1133">Transmembrane helix</keyword>
<reference evidence="12 13" key="1">
    <citation type="submission" date="2019-07" db="EMBL/GenBank/DDBJ databases">
        <title>Description of 53C-WASEF.</title>
        <authorList>
            <person name="Pitt A."/>
            <person name="Hahn M.W."/>
        </authorList>
    </citation>
    <scope>NUCLEOTIDE SEQUENCE [LARGE SCALE GENOMIC DNA]</scope>
    <source>
        <strain evidence="12 13">53C-WASEF</strain>
    </source>
</reference>
<dbReference type="GO" id="GO:0015386">
    <property type="term" value="F:potassium:proton antiporter activity"/>
    <property type="evidence" value="ECO:0007669"/>
    <property type="project" value="TreeGrafter"/>
</dbReference>
<dbReference type="Proteomes" id="UP000315648">
    <property type="component" value="Unassembled WGS sequence"/>
</dbReference>
<proteinExistence type="inferred from homology"/>
<evidence type="ECO:0000256" key="2">
    <source>
        <dbReference type="ARBA" id="ARBA00022448"/>
    </source>
</evidence>
<dbReference type="NCBIfam" id="TIGR00831">
    <property type="entry name" value="a_cpa1"/>
    <property type="match status" value="1"/>
</dbReference>
<evidence type="ECO:0000256" key="10">
    <source>
        <dbReference type="RuleBase" id="RU366002"/>
    </source>
</evidence>
<evidence type="ECO:0000256" key="4">
    <source>
        <dbReference type="ARBA" id="ARBA00022692"/>
    </source>
</evidence>
<dbReference type="Pfam" id="PF00999">
    <property type="entry name" value="Na_H_Exchanger"/>
    <property type="match status" value="1"/>
</dbReference>
<feature type="transmembrane region" description="Helical" evidence="10">
    <location>
        <begin position="53"/>
        <end position="71"/>
    </location>
</feature>
<dbReference type="AlphaFoldDB" id="A0A556QR95"/>
<evidence type="ECO:0000256" key="9">
    <source>
        <dbReference type="ARBA" id="ARBA00023201"/>
    </source>
</evidence>
<dbReference type="GO" id="GO:0051453">
    <property type="term" value="P:regulation of intracellular pH"/>
    <property type="evidence" value="ECO:0007669"/>
    <property type="project" value="TreeGrafter"/>
</dbReference>
<evidence type="ECO:0000313" key="13">
    <source>
        <dbReference type="Proteomes" id="UP000315648"/>
    </source>
</evidence>
<comment type="caution">
    <text evidence="10">Lacks conserved residue(s) required for the propagation of feature annotation.</text>
</comment>
<evidence type="ECO:0000256" key="8">
    <source>
        <dbReference type="ARBA" id="ARBA00023136"/>
    </source>
</evidence>
<sequence>MAAFEHALILILLLTVLSVLGRRLPWPMPITQVVGAGLIALWPEFPRVELDPGFFFLCFVPPLLFADGWLMPLRDFMAAKRSILTLATGLVVFTTIAVGLVAHWLIPSLPLAMAFALGAVVSPTDAVAVGAITQRLKVPARLNTILNGESLMNDATGLVAFKFAIAAVIAGTFSVRAAAIDFVWLAVGGVAVGFALGWLVGRGRDFLRTHQGSDIFVETTLSLLTPYAAYLAADALGLSSILAVVTAGLYSGMRDPLRTDVETRQTSLAVWSVVLFWLNGLAFILLGLQLPSVLAAVSKLHPTGELLWFTAAVAGAAILTRLIWIFPGAYLPFVFFKKSKRLGLRPPWQSVMVTGWAGMRGTVTLAAALSIPKLLADGSPFPGRDMVIFLSLGVIMVTLLLQGTTLEWLICKLGVRADNSQLNEDRIARIAAVEAGLKVLRASENLESRPEEVAALGNVLAEYEHRLAELTAEGETRTSARLRQTTSRHHRLQALHAERAAVDDLWQRDIITDETHHPLQSLLDHEESMLKARPAETIS</sequence>
<comment type="similarity">
    <text evidence="10">Belongs to the monovalent cation:proton antiporter 1 (CPA1) transporter (TC 2.A.36) family.</text>
</comment>
<feature type="transmembrane region" description="Helical" evidence="10">
    <location>
        <begin position="182"/>
        <end position="200"/>
    </location>
</feature>
<feature type="transmembrane region" description="Helical" evidence="10">
    <location>
        <begin position="83"/>
        <end position="106"/>
    </location>
</feature>
<feature type="transmembrane region" description="Helical" evidence="10">
    <location>
        <begin position="268"/>
        <end position="288"/>
    </location>
</feature>
<keyword evidence="4 10" id="KW-0812">Transmembrane</keyword>
<comment type="caution">
    <text evidence="12">The sequence shown here is derived from an EMBL/GenBank/DDBJ whole genome shotgun (WGS) entry which is preliminary data.</text>
</comment>
<dbReference type="OrthoDB" id="9809206at2"/>
<keyword evidence="10" id="KW-0050">Antiport</keyword>
<keyword evidence="8 10" id="KW-0472">Membrane</keyword>
<dbReference type="PANTHER" id="PTHR10110:SF86">
    <property type="entry name" value="SODIUM_HYDROGEN EXCHANGER 7"/>
    <property type="match status" value="1"/>
</dbReference>
<dbReference type="InterPro" id="IPR006153">
    <property type="entry name" value="Cation/H_exchanger_TM"/>
</dbReference>
<evidence type="ECO:0000256" key="7">
    <source>
        <dbReference type="ARBA" id="ARBA00023065"/>
    </source>
</evidence>
<accession>A0A556QR95</accession>
<dbReference type="EMBL" id="VMBG01000001">
    <property type="protein sequence ID" value="TSJ79165.1"/>
    <property type="molecule type" value="Genomic_DNA"/>
</dbReference>
<keyword evidence="7 10" id="KW-0406">Ion transport</keyword>
<evidence type="ECO:0000256" key="5">
    <source>
        <dbReference type="ARBA" id="ARBA00022989"/>
    </source>
</evidence>
<evidence type="ECO:0000259" key="11">
    <source>
        <dbReference type="Pfam" id="PF00999"/>
    </source>
</evidence>
<dbReference type="InterPro" id="IPR018422">
    <property type="entry name" value="Cation/H_exchanger_CPA1"/>
</dbReference>
<dbReference type="InterPro" id="IPR004705">
    <property type="entry name" value="Cation/H_exchanger_CPA1_bac"/>
</dbReference>
<dbReference type="Gene3D" id="6.10.140.1330">
    <property type="match status" value="1"/>
</dbReference>
<comment type="subcellular location">
    <subcellularLocation>
        <location evidence="1 10">Cell membrane</location>
        <topology evidence="1 10">Multi-pass membrane protein</topology>
    </subcellularLocation>
</comment>
<dbReference type="PANTHER" id="PTHR10110">
    <property type="entry name" value="SODIUM/HYDROGEN EXCHANGER"/>
    <property type="match status" value="1"/>
</dbReference>
<evidence type="ECO:0000313" key="12">
    <source>
        <dbReference type="EMBL" id="TSJ79165.1"/>
    </source>
</evidence>
<keyword evidence="13" id="KW-1185">Reference proteome</keyword>
<protein>
    <submittedName>
        <fullName evidence="12">Na+/H+ antiporter</fullName>
    </submittedName>
</protein>
<organism evidence="12 13">
    <name type="scientific">Rariglobus hedericola</name>
    <dbReference type="NCBI Taxonomy" id="2597822"/>
    <lineage>
        <taxon>Bacteria</taxon>
        <taxon>Pseudomonadati</taxon>
        <taxon>Verrucomicrobiota</taxon>
        <taxon>Opitutia</taxon>
        <taxon>Opitutales</taxon>
        <taxon>Opitutaceae</taxon>
        <taxon>Rariglobus</taxon>
    </lineage>
</organism>
<name>A0A556QR95_9BACT</name>
<evidence type="ECO:0000256" key="6">
    <source>
        <dbReference type="ARBA" id="ARBA00023053"/>
    </source>
</evidence>
<feature type="transmembrane region" description="Helical" evidence="10">
    <location>
        <begin position="227"/>
        <end position="247"/>
    </location>
</feature>
<dbReference type="GO" id="GO:0015385">
    <property type="term" value="F:sodium:proton antiporter activity"/>
    <property type="evidence" value="ECO:0007669"/>
    <property type="project" value="InterPro"/>
</dbReference>
<evidence type="ECO:0000256" key="1">
    <source>
        <dbReference type="ARBA" id="ARBA00004651"/>
    </source>
</evidence>
<keyword evidence="6 10" id="KW-0915">Sodium</keyword>
<evidence type="ECO:0000256" key="3">
    <source>
        <dbReference type="ARBA" id="ARBA00022475"/>
    </source>
</evidence>
<keyword evidence="3 10" id="KW-1003">Cell membrane</keyword>
<dbReference type="GO" id="GO:0098719">
    <property type="term" value="P:sodium ion import across plasma membrane"/>
    <property type="evidence" value="ECO:0007669"/>
    <property type="project" value="TreeGrafter"/>
</dbReference>
<feature type="domain" description="Cation/H+ exchanger transmembrane" evidence="11">
    <location>
        <begin position="11"/>
        <end position="410"/>
    </location>
</feature>
<keyword evidence="9 10" id="KW-0739">Sodium transport</keyword>
<feature type="transmembrane region" description="Helical" evidence="10">
    <location>
        <begin position="308"/>
        <end position="336"/>
    </location>
</feature>
<feature type="transmembrane region" description="Helical" evidence="10">
    <location>
        <begin position="357"/>
        <end position="375"/>
    </location>
</feature>
<dbReference type="RefSeq" id="WP_144229507.1">
    <property type="nucleotide sequence ID" value="NZ_CBCRVV010000027.1"/>
</dbReference>
<comment type="function">
    <text evidence="10">Na(+)/H(+) antiporter that extrudes sodium in exchange for external protons.</text>
</comment>